<evidence type="ECO:0000313" key="2">
    <source>
        <dbReference type="EMBL" id="SVD17425.1"/>
    </source>
</evidence>
<dbReference type="EMBL" id="UINC01134101">
    <property type="protein sequence ID" value="SVD17425.1"/>
    <property type="molecule type" value="Genomic_DNA"/>
</dbReference>
<organism evidence="2">
    <name type="scientific">marine metagenome</name>
    <dbReference type="NCBI Taxonomy" id="408172"/>
    <lineage>
        <taxon>unclassified sequences</taxon>
        <taxon>metagenomes</taxon>
        <taxon>ecological metagenomes</taxon>
    </lineage>
</organism>
<dbReference type="AlphaFoldDB" id="A0A382T6Q0"/>
<dbReference type="InterPro" id="IPR041352">
    <property type="entry name" value="Mtd_N"/>
</dbReference>
<accession>A0A382T6Q0</accession>
<protein>
    <recommendedName>
        <fullName evidence="1">Major tropism determinant N-terminal domain-containing protein</fullName>
    </recommendedName>
</protein>
<name>A0A382T6Q0_9ZZZZ</name>
<dbReference type="Gene3D" id="2.10.10.30">
    <property type="match status" value="1"/>
</dbReference>
<sequence>MALRLRRGTNAERVLITPADGELIYTIDTKKLYIGDGTQAGGNPVDTAGEFLGSNLDLNNYNINGVGNINTD</sequence>
<dbReference type="Pfam" id="PF18454">
    <property type="entry name" value="Mtd_N"/>
    <property type="match status" value="1"/>
</dbReference>
<feature type="domain" description="Major tropism determinant N-terminal" evidence="1">
    <location>
        <begin position="4"/>
        <end position="38"/>
    </location>
</feature>
<evidence type="ECO:0000259" key="1">
    <source>
        <dbReference type="Pfam" id="PF18454"/>
    </source>
</evidence>
<proteinExistence type="predicted"/>
<gene>
    <name evidence="2" type="ORF">METZ01_LOCUS370279</name>
</gene>
<feature type="non-terminal residue" evidence="2">
    <location>
        <position position="72"/>
    </location>
</feature>
<reference evidence="2" key="1">
    <citation type="submission" date="2018-05" db="EMBL/GenBank/DDBJ databases">
        <authorList>
            <person name="Lanie J.A."/>
            <person name="Ng W.-L."/>
            <person name="Kazmierczak K.M."/>
            <person name="Andrzejewski T.M."/>
            <person name="Davidsen T.M."/>
            <person name="Wayne K.J."/>
            <person name="Tettelin H."/>
            <person name="Glass J.I."/>
            <person name="Rusch D."/>
            <person name="Podicherti R."/>
            <person name="Tsui H.-C.T."/>
            <person name="Winkler M.E."/>
        </authorList>
    </citation>
    <scope>NUCLEOTIDE SEQUENCE</scope>
</reference>